<dbReference type="InterPro" id="IPR017871">
    <property type="entry name" value="ABC_transporter-like_CS"/>
</dbReference>
<comment type="caution">
    <text evidence="5">The sequence shown here is derived from an EMBL/GenBank/DDBJ whole genome shotgun (WGS) entry which is preliminary data.</text>
</comment>
<dbReference type="GO" id="GO:0016887">
    <property type="term" value="F:ATP hydrolysis activity"/>
    <property type="evidence" value="ECO:0007669"/>
    <property type="project" value="InterPro"/>
</dbReference>
<dbReference type="PROSITE" id="PS00211">
    <property type="entry name" value="ABC_TRANSPORTER_1"/>
    <property type="match status" value="1"/>
</dbReference>
<evidence type="ECO:0000313" key="6">
    <source>
        <dbReference type="Proteomes" id="UP000321617"/>
    </source>
</evidence>
<dbReference type="Proteomes" id="UP000321617">
    <property type="component" value="Unassembled WGS sequence"/>
</dbReference>
<keyword evidence="3 5" id="KW-0067">ATP-binding</keyword>
<keyword evidence="2" id="KW-0547">Nucleotide-binding</keyword>
<dbReference type="AlphaFoldDB" id="A0A562UQ45"/>
<dbReference type="EMBL" id="VLLL01000010">
    <property type="protein sequence ID" value="TWJ07726.1"/>
    <property type="molecule type" value="Genomic_DNA"/>
</dbReference>
<evidence type="ECO:0000313" key="5">
    <source>
        <dbReference type="EMBL" id="TWJ07726.1"/>
    </source>
</evidence>
<sequence length="264" mass="28200">MSLDVVGVSIDRGGRTVVSDVGFQVPRGRFAGLIGPNGCGKSTLLGGCYRAHRPTTGEIRLDGRDVWREPRRRVAQRIAVMAQDNAADFEMDVFDTVMLGRVPHQSGFGADSASDVAIVDEALARVGATALRHRPFAALSGGERQRVLLARALAQQGELLVLDEPTNHLDLAFQLDIMRIVAGTGLTTVAALHDLNLAASTCDLVLVMAAGRLVARGHPDDVLTPELIGDVFKVGARRLRHPDTGGLLLAFTPFPSSTPESPER</sequence>
<proteinExistence type="predicted"/>
<dbReference type="CDD" id="cd03214">
    <property type="entry name" value="ABC_Iron-Siderophores_B12_Hemin"/>
    <property type="match status" value="1"/>
</dbReference>
<protein>
    <submittedName>
        <fullName evidence="5">Iron complex transport system ATP-binding protein</fullName>
    </submittedName>
</protein>
<dbReference type="InterPro" id="IPR027417">
    <property type="entry name" value="P-loop_NTPase"/>
</dbReference>
<keyword evidence="6" id="KW-1185">Reference proteome</keyword>
<evidence type="ECO:0000256" key="1">
    <source>
        <dbReference type="ARBA" id="ARBA00022448"/>
    </source>
</evidence>
<reference evidence="5 6" key="1">
    <citation type="journal article" date="2013" name="Stand. Genomic Sci.">
        <title>Genomic Encyclopedia of Type Strains, Phase I: The one thousand microbial genomes (KMG-I) project.</title>
        <authorList>
            <person name="Kyrpides N.C."/>
            <person name="Woyke T."/>
            <person name="Eisen J.A."/>
            <person name="Garrity G."/>
            <person name="Lilburn T.G."/>
            <person name="Beck B.J."/>
            <person name="Whitman W.B."/>
            <person name="Hugenholtz P."/>
            <person name="Klenk H.P."/>
        </authorList>
    </citation>
    <scope>NUCLEOTIDE SEQUENCE [LARGE SCALE GENOMIC DNA]</scope>
    <source>
        <strain evidence="5 6">DSM 45044</strain>
    </source>
</reference>
<name>A0A562UQ45_9ACTN</name>
<organism evidence="5 6">
    <name type="scientific">Stackebrandtia albiflava</name>
    <dbReference type="NCBI Taxonomy" id="406432"/>
    <lineage>
        <taxon>Bacteria</taxon>
        <taxon>Bacillati</taxon>
        <taxon>Actinomycetota</taxon>
        <taxon>Actinomycetes</taxon>
        <taxon>Glycomycetales</taxon>
        <taxon>Glycomycetaceae</taxon>
        <taxon>Stackebrandtia</taxon>
    </lineage>
</organism>
<dbReference type="InterPro" id="IPR003593">
    <property type="entry name" value="AAA+_ATPase"/>
</dbReference>
<evidence type="ECO:0000256" key="2">
    <source>
        <dbReference type="ARBA" id="ARBA00022741"/>
    </source>
</evidence>
<dbReference type="PROSITE" id="PS50893">
    <property type="entry name" value="ABC_TRANSPORTER_2"/>
    <property type="match status" value="1"/>
</dbReference>
<dbReference type="GO" id="GO:0005524">
    <property type="term" value="F:ATP binding"/>
    <property type="evidence" value="ECO:0007669"/>
    <property type="project" value="UniProtKB-KW"/>
</dbReference>
<dbReference type="FunFam" id="3.40.50.300:FF:000134">
    <property type="entry name" value="Iron-enterobactin ABC transporter ATP-binding protein"/>
    <property type="match status" value="1"/>
</dbReference>
<gene>
    <name evidence="5" type="ORF">LX16_4887</name>
</gene>
<dbReference type="InterPro" id="IPR003439">
    <property type="entry name" value="ABC_transporter-like_ATP-bd"/>
</dbReference>
<dbReference type="Pfam" id="PF00005">
    <property type="entry name" value="ABC_tran"/>
    <property type="match status" value="1"/>
</dbReference>
<dbReference type="RefSeq" id="WP_147143845.1">
    <property type="nucleotide sequence ID" value="NZ_BAABIJ010000006.1"/>
</dbReference>
<dbReference type="OrthoDB" id="5296765at2"/>
<accession>A0A562UQ45</accession>
<dbReference type="PANTHER" id="PTHR42794">
    <property type="entry name" value="HEMIN IMPORT ATP-BINDING PROTEIN HMUV"/>
    <property type="match status" value="1"/>
</dbReference>
<evidence type="ECO:0000256" key="3">
    <source>
        <dbReference type="ARBA" id="ARBA00022840"/>
    </source>
</evidence>
<dbReference type="Gene3D" id="3.40.50.300">
    <property type="entry name" value="P-loop containing nucleotide triphosphate hydrolases"/>
    <property type="match status" value="1"/>
</dbReference>
<dbReference type="SMART" id="SM00382">
    <property type="entry name" value="AAA"/>
    <property type="match status" value="1"/>
</dbReference>
<dbReference type="PANTHER" id="PTHR42794:SF2">
    <property type="entry name" value="ABC TRANSPORTER ATP-BINDING PROTEIN"/>
    <property type="match status" value="1"/>
</dbReference>
<feature type="domain" description="ABC transporter" evidence="4">
    <location>
        <begin position="3"/>
        <end position="235"/>
    </location>
</feature>
<keyword evidence="1" id="KW-0813">Transport</keyword>
<evidence type="ECO:0000259" key="4">
    <source>
        <dbReference type="PROSITE" id="PS50893"/>
    </source>
</evidence>
<dbReference type="SUPFAM" id="SSF52540">
    <property type="entry name" value="P-loop containing nucleoside triphosphate hydrolases"/>
    <property type="match status" value="1"/>
</dbReference>